<dbReference type="InterPro" id="IPR000073">
    <property type="entry name" value="AB_hydrolase_1"/>
</dbReference>
<dbReference type="GO" id="GO:0016787">
    <property type="term" value="F:hydrolase activity"/>
    <property type="evidence" value="ECO:0007669"/>
    <property type="project" value="UniProtKB-KW"/>
</dbReference>
<dbReference type="EMBL" id="NKHF01000023">
    <property type="protein sequence ID" value="PCK32890.1"/>
    <property type="molecule type" value="Genomic_DNA"/>
</dbReference>
<protein>
    <submittedName>
        <fullName evidence="2">Alpha/beta hydrolase</fullName>
    </submittedName>
</protein>
<dbReference type="SUPFAM" id="SSF53474">
    <property type="entry name" value="alpha/beta-Hydrolases"/>
    <property type="match status" value="1"/>
</dbReference>
<dbReference type="Proteomes" id="UP000228621">
    <property type="component" value="Unassembled WGS sequence"/>
</dbReference>
<accession>A0A2A5JU16</accession>
<gene>
    <name evidence="2" type="ORF">CEX98_04690</name>
</gene>
<comment type="caution">
    <text evidence="2">The sequence shown here is derived from an EMBL/GenBank/DDBJ whole genome shotgun (WGS) entry which is preliminary data.</text>
</comment>
<dbReference type="AlphaFoldDB" id="A0A2A5JU16"/>
<feature type="domain" description="AB hydrolase-1" evidence="1">
    <location>
        <begin position="55"/>
        <end position="261"/>
    </location>
</feature>
<dbReference type="RefSeq" id="WP_099640959.1">
    <property type="nucleotide sequence ID" value="NZ_NKHF01000023.1"/>
</dbReference>
<dbReference type="Pfam" id="PF12697">
    <property type="entry name" value="Abhydrolase_6"/>
    <property type="match status" value="1"/>
</dbReference>
<evidence type="ECO:0000259" key="1">
    <source>
        <dbReference type="Pfam" id="PF12697"/>
    </source>
</evidence>
<dbReference type="InterPro" id="IPR029058">
    <property type="entry name" value="AB_hydrolase_fold"/>
</dbReference>
<reference evidence="3" key="1">
    <citation type="journal article" date="2019" name="Genome Announc.">
        <title>Draft Genome Sequence of Pseudoalteromonas piscicida Strain 36Y ROTHPW, an Hypersaline Seawater Isolate from the South Coast of Sonora, Mexico.</title>
        <authorList>
            <person name="Sanchez-Diaz R."/>
            <person name="Molina-Garza Z.J."/>
            <person name="Cruz-Suarez L.E."/>
            <person name="Selvin J."/>
            <person name="Kiran G.S."/>
            <person name="Ibarra-Gamez J.C."/>
            <person name="Gomez-Gil B."/>
            <person name="Galaviz-Silva L."/>
        </authorList>
    </citation>
    <scope>NUCLEOTIDE SEQUENCE [LARGE SCALE GENOMIC DNA]</scope>
    <source>
        <strain evidence="3">36Y_RITHPW</strain>
    </source>
</reference>
<evidence type="ECO:0000313" key="2">
    <source>
        <dbReference type="EMBL" id="PCK32890.1"/>
    </source>
</evidence>
<organism evidence="2 3">
    <name type="scientific">Pseudoalteromonas piscicida</name>
    <dbReference type="NCBI Taxonomy" id="43662"/>
    <lineage>
        <taxon>Bacteria</taxon>
        <taxon>Pseudomonadati</taxon>
        <taxon>Pseudomonadota</taxon>
        <taxon>Gammaproteobacteria</taxon>
        <taxon>Alteromonadales</taxon>
        <taxon>Pseudoalteromonadaceae</taxon>
        <taxon>Pseudoalteromonas</taxon>
    </lineage>
</organism>
<dbReference type="OrthoDB" id="5724113at2"/>
<keyword evidence="3" id="KW-1185">Reference proteome</keyword>
<keyword evidence="2" id="KW-0378">Hydrolase</keyword>
<proteinExistence type="predicted"/>
<dbReference type="Gene3D" id="3.40.50.1820">
    <property type="entry name" value="alpha/beta hydrolase"/>
    <property type="match status" value="1"/>
</dbReference>
<sequence>MYRTLVLLCALVSGQGVAKEALERTISEQLIVANKVSLQVYHVSGNEPAIVFETGSAAPAIYWTPVMKGLLQKVPNALVAYNREGYGKSELSNRAYSVDTDNRNLREVLRSLDIRPPFIYVGHSYAYYIMQNYITYNPQQVAALLYVDPVTVHFIDKTHALAQDKLLKPLSSLPENTFGEALRRETQALSETVASVRAHQAPAHIPCRVIVAERPFDPTQRDVKAWREGQEALASHCESALIVAEGSDHTVPMNAPHVVVEQVMQLVRELASKNPR</sequence>
<evidence type="ECO:0000313" key="3">
    <source>
        <dbReference type="Proteomes" id="UP000228621"/>
    </source>
</evidence>
<name>A0A2A5JU16_PSEO7</name>